<name>A0A419N2Z1_9GAMM</name>
<feature type="transmembrane region" description="Helical" evidence="3">
    <location>
        <begin position="9"/>
        <end position="28"/>
    </location>
</feature>
<gene>
    <name evidence="6" type="primary">mdtN</name>
    <name evidence="6" type="ORF">D6C13_23115</name>
</gene>
<feature type="domain" description="Multidrug resistance protein MdtA-like barrel-sandwich hybrid" evidence="4">
    <location>
        <begin position="43"/>
        <end position="235"/>
    </location>
</feature>
<dbReference type="Gene3D" id="1.10.287.470">
    <property type="entry name" value="Helix hairpin bin"/>
    <property type="match status" value="1"/>
</dbReference>
<protein>
    <submittedName>
        <fullName evidence="6">Multidrug transporter subunit MdtN</fullName>
    </submittedName>
</protein>
<accession>A0A419N2Z1</accession>
<evidence type="ECO:0000313" key="7">
    <source>
        <dbReference type="Proteomes" id="UP000284908"/>
    </source>
</evidence>
<dbReference type="NCBIfam" id="NF007785">
    <property type="entry name" value="PRK10476.1"/>
    <property type="match status" value="1"/>
</dbReference>
<keyword evidence="3" id="KW-0472">Membrane</keyword>
<dbReference type="Gene3D" id="2.40.30.170">
    <property type="match status" value="1"/>
</dbReference>
<comment type="similarity">
    <text evidence="1">Belongs to the membrane fusion protein (MFP) (TC 8.A.1) family.</text>
</comment>
<dbReference type="EMBL" id="RAHH01000040">
    <property type="protein sequence ID" value="RJT35116.1"/>
    <property type="molecule type" value="Genomic_DNA"/>
</dbReference>
<dbReference type="PANTHER" id="PTHR30367">
    <property type="entry name" value="P-HYDROXYBENZOIC ACID EFFLUX PUMP SUBUNIT AAEA-RELATED"/>
    <property type="match status" value="1"/>
</dbReference>
<reference evidence="6 7" key="1">
    <citation type="submission" date="2018-09" db="EMBL/GenBank/DDBJ databases">
        <authorList>
            <person name="Le Fleche-Mateos A."/>
        </authorList>
    </citation>
    <scope>NUCLEOTIDE SEQUENCE [LARGE SCALE GENOMIC DNA]</scope>
    <source>
        <strain evidence="6 7">DSM 27399</strain>
    </source>
</reference>
<evidence type="ECO:0000313" key="6">
    <source>
        <dbReference type="EMBL" id="RJT35116.1"/>
    </source>
</evidence>
<sequence length="338" mass="36896">MLKNKQKTTLIALIVMALIILALVIWRLDARPRTDDAYVWADTITVSPQVSGRIIEQLVRDNQLVQKNDLLFRIDPATYQAVLKQTQAKLAGLNRQIELTQRSVNAQKFSAGSAKASIASAQADAKKTAATLRRLAPLLSQGFASAEEVDQARAANSSAQSHLQSLQLQAKQAEAAVSSVDALVAQRAEIEAQIEIARLNLAYTKVRAPFTGRVASLKTSIGEFVPAGKPVFTLIDTTHWYVIANFRETELKNIQEGTPARVWLMSDTGKTFDGQVDSISYGVLPDDGGSVIAGLPVVKRNINWVHVSQRFPVKIRVTNPDPHLFRVGASAVATVQPR</sequence>
<comment type="caution">
    <text evidence="6">The sequence shown here is derived from an EMBL/GenBank/DDBJ whole genome shotgun (WGS) entry which is preliminary data.</text>
</comment>
<dbReference type="SUPFAM" id="SSF111369">
    <property type="entry name" value="HlyD-like secretion proteins"/>
    <property type="match status" value="2"/>
</dbReference>
<dbReference type="Pfam" id="PF25963">
    <property type="entry name" value="Beta-barrel_AAEA"/>
    <property type="match status" value="1"/>
</dbReference>
<dbReference type="InterPro" id="IPR058625">
    <property type="entry name" value="MdtA-like_BSH"/>
</dbReference>
<feature type="domain" description="p-hydroxybenzoic acid efflux pump subunit AaeA-like beta-barrel" evidence="5">
    <location>
        <begin position="240"/>
        <end position="334"/>
    </location>
</feature>
<keyword evidence="7" id="KW-1185">Reference proteome</keyword>
<keyword evidence="2" id="KW-0175">Coiled coil</keyword>
<dbReference type="Proteomes" id="UP000284908">
    <property type="component" value="Unassembled WGS sequence"/>
</dbReference>
<dbReference type="GO" id="GO:0055085">
    <property type="term" value="P:transmembrane transport"/>
    <property type="evidence" value="ECO:0007669"/>
    <property type="project" value="InterPro"/>
</dbReference>
<keyword evidence="3" id="KW-0812">Transmembrane</keyword>
<keyword evidence="3" id="KW-1133">Transmembrane helix</keyword>
<organism evidence="6 7">
    <name type="scientific">Rahnella woolbedingensis</name>
    <dbReference type="NCBI Taxonomy" id="1510574"/>
    <lineage>
        <taxon>Bacteria</taxon>
        <taxon>Pseudomonadati</taxon>
        <taxon>Pseudomonadota</taxon>
        <taxon>Gammaproteobacteria</taxon>
        <taxon>Enterobacterales</taxon>
        <taxon>Yersiniaceae</taxon>
        <taxon>Rahnella</taxon>
    </lineage>
</organism>
<dbReference type="Pfam" id="PF25917">
    <property type="entry name" value="BSH_RND"/>
    <property type="match status" value="1"/>
</dbReference>
<evidence type="ECO:0000256" key="1">
    <source>
        <dbReference type="ARBA" id="ARBA00009477"/>
    </source>
</evidence>
<feature type="coiled-coil region" evidence="2">
    <location>
        <begin position="149"/>
        <end position="200"/>
    </location>
</feature>
<evidence type="ECO:0000256" key="3">
    <source>
        <dbReference type="SAM" id="Phobius"/>
    </source>
</evidence>
<dbReference type="RefSeq" id="WP_120135010.1">
    <property type="nucleotide sequence ID" value="NZ_RAHH01000040.1"/>
</dbReference>
<proteinExistence type="inferred from homology"/>
<dbReference type="Gene3D" id="2.40.50.100">
    <property type="match status" value="1"/>
</dbReference>
<dbReference type="AlphaFoldDB" id="A0A419N2Z1"/>
<dbReference type="PANTHER" id="PTHR30367:SF1">
    <property type="entry name" value="MULTIDRUG RESISTANCE PROTEIN MDTN"/>
    <property type="match status" value="1"/>
</dbReference>
<dbReference type="InterPro" id="IPR050393">
    <property type="entry name" value="MFP_Efflux_Pump"/>
</dbReference>
<dbReference type="OrthoDB" id="9811754at2"/>
<evidence type="ECO:0000259" key="5">
    <source>
        <dbReference type="Pfam" id="PF25963"/>
    </source>
</evidence>
<evidence type="ECO:0000259" key="4">
    <source>
        <dbReference type="Pfam" id="PF25917"/>
    </source>
</evidence>
<dbReference type="InterPro" id="IPR058634">
    <property type="entry name" value="AaeA-lik-b-barrel"/>
</dbReference>
<evidence type="ECO:0000256" key="2">
    <source>
        <dbReference type="SAM" id="Coils"/>
    </source>
</evidence>